<dbReference type="InterPro" id="IPR009014">
    <property type="entry name" value="Transketo_C/PFOR_II"/>
</dbReference>
<dbReference type="SUPFAM" id="SSF52922">
    <property type="entry name" value="TK C-terminal domain-like"/>
    <property type="match status" value="1"/>
</dbReference>
<dbReference type="GO" id="GO:0016114">
    <property type="term" value="P:terpenoid biosynthetic process"/>
    <property type="evidence" value="ECO:0007669"/>
    <property type="project" value="InterPro"/>
</dbReference>
<evidence type="ECO:0000256" key="1">
    <source>
        <dbReference type="ARBA" id="ARBA00001946"/>
    </source>
</evidence>
<dbReference type="GO" id="GO:0008661">
    <property type="term" value="F:1-deoxy-D-xylulose-5-phosphate synthase activity"/>
    <property type="evidence" value="ECO:0007669"/>
    <property type="project" value="InterPro"/>
</dbReference>
<proteinExistence type="predicted"/>
<dbReference type="PANTHER" id="PTHR43322:SF5">
    <property type="entry name" value="1-DEOXY-D-XYLULOSE-5-PHOSPHATE SYNTHASE, CHLOROPLASTIC"/>
    <property type="match status" value="1"/>
</dbReference>
<dbReference type="GO" id="GO:0019288">
    <property type="term" value="P:isopentenyl diphosphate biosynthetic process, methylerythritol 4-phosphate pathway"/>
    <property type="evidence" value="ECO:0007669"/>
    <property type="project" value="TreeGrafter"/>
</dbReference>
<dbReference type="Gene3D" id="3.40.50.920">
    <property type="match status" value="1"/>
</dbReference>
<evidence type="ECO:0000256" key="4">
    <source>
        <dbReference type="ARBA" id="ARBA00023052"/>
    </source>
</evidence>
<evidence type="ECO:0000259" key="5">
    <source>
        <dbReference type="Pfam" id="PF02780"/>
    </source>
</evidence>
<accession>A0A382ZY44</accession>
<name>A0A382ZY44_9ZZZZ</name>
<sequence>ATGSMVEMVMESINLIGTQIEYTPSVVNGRFIKPIDDKMLFKLCEDHENIVTIEEGSIEGGFGSAIGNFMLDNKLINKLYRLGVPDQYIHHGTREELLRDIGLTSSNIISILKENSLLYA</sequence>
<keyword evidence="4" id="KW-0786">Thiamine pyrophosphate</keyword>
<dbReference type="InterPro" id="IPR005477">
    <property type="entry name" value="Dxylulose-5-P_synthase"/>
</dbReference>
<feature type="non-terminal residue" evidence="6">
    <location>
        <position position="1"/>
    </location>
</feature>
<organism evidence="6">
    <name type="scientific">marine metagenome</name>
    <dbReference type="NCBI Taxonomy" id="408172"/>
    <lineage>
        <taxon>unclassified sequences</taxon>
        <taxon>metagenomes</taxon>
        <taxon>ecological metagenomes</taxon>
    </lineage>
</organism>
<evidence type="ECO:0000313" key="6">
    <source>
        <dbReference type="EMBL" id="SVE00437.1"/>
    </source>
</evidence>
<comment type="subunit">
    <text evidence="2">Homodimer.</text>
</comment>
<dbReference type="Pfam" id="PF02780">
    <property type="entry name" value="Transketolase_C"/>
    <property type="match status" value="1"/>
</dbReference>
<evidence type="ECO:0000256" key="3">
    <source>
        <dbReference type="ARBA" id="ARBA00022679"/>
    </source>
</evidence>
<dbReference type="InterPro" id="IPR033248">
    <property type="entry name" value="Transketolase_C"/>
</dbReference>
<protein>
    <recommendedName>
        <fullName evidence="5">Transketolase C-terminal domain-containing protein</fullName>
    </recommendedName>
</protein>
<dbReference type="EMBL" id="UINC01187620">
    <property type="protein sequence ID" value="SVE00437.1"/>
    <property type="molecule type" value="Genomic_DNA"/>
</dbReference>
<evidence type="ECO:0000256" key="2">
    <source>
        <dbReference type="ARBA" id="ARBA00011738"/>
    </source>
</evidence>
<gene>
    <name evidence="6" type="ORF">METZ01_LOCUS453291</name>
</gene>
<dbReference type="GO" id="GO:0005829">
    <property type="term" value="C:cytosol"/>
    <property type="evidence" value="ECO:0007669"/>
    <property type="project" value="TreeGrafter"/>
</dbReference>
<dbReference type="AlphaFoldDB" id="A0A382ZY44"/>
<comment type="cofactor">
    <cofactor evidence="1">
        <name>Mg(2+)</name>
        <dbReference type="ChEBI" id="CHEBI:18420"/>
    </cofactor>
</comment>
<keyword evidence="3" id="KW-0808">Transferase</keyword>
<feature type="domain" description="Transketolase C-terminal" evidence="5">
    <location>
        <begin position="1"/>
        <end position="108"/>
    </location>
</feature>
<dbReference type="PANTHER" id="PTHR43322">
    <property type="entry name" value="1-D-DEOXYXYLULOSE 5-PHOSPHATE SYNTHASE-RELATED"/>
    <property type="match status" value="1"/>
</dbReference>
<reference evidence="6" key="1">
    <citation type="submission" date="2018-05" db="EMBL/GenBank/DDBJ databases">
        <authorList>
            <person name="Lanie J.A."/>
            <person name="Ng W.-L."/>
            <person name="Kazmierczak K.M."/>
            <person name="Andrzejewski T.M."/>
            <person name="Davidsen T.M."/>
            <person name="Wayne K.J."/>
            <person name="Tettelin H."/>
            <person name="Glass J.I."/>
            <person name="Rusch D."/>
            <person name="Podicherti R."/>
            <person name="Tsui H.-C.T."/>
            <person name="Winkler M.E."/>
        </authorList>
    </citation>
    <scope>NUCLEOTIDE SEQUENCE</scope>
</reference>